<evidence type="ECO:0000256" key="2">
    <source>
        <dbReference type="ARBA" id="ARBA00023033"/>
    </source>
</evidence>
<gene>
    <name evidence="4" type="ORF">R3Q59_31335</name>
</gene>
<dbReference type="InterPro" id="IPR036188">
    <property type="entry name" value="FAD/NAD-bd_sf"/>
</dbReference>
<name>A0ABU4CP00_RHOJO</name>
<dbReference type="Proteomes" id="UP001185737">
    <property type="component" value="Unassembled WGS sequence"/>
</dbReference>
<keyword evidence="2 4" id="KW-0503">Monooxygenase</keyword>
<keyword evidence="5" id="KW-1185">Reference proteome</keyword>
<dbReference type="PRINTS" id="PR00420">
    <property type="entry name" value="RNGMNOXGNASE"/>
</dbReference>
<evidence type="ECO:0000313" key="4">
    <source>
        <dbReference type="EMBL" id="MDV6284978.1"/>
    </source>
</evidence>
<evidence type="ECO:0000259" key="3">
    <source>
        <dbReference type="Pfam" id="PF01494"/>
    </source>
</evidence>
<dbReference type="EMBL" id="JAWLKA010000022">
    <property type="protein sequence ID" value="MDV6284978.1"/>
    <property type="molecule type" value="Genomic_DNA"/>
</dbReference>
<accession>A0ABU4CP00</accession>
<dbReference type="RefSeq" id="WP_317570650.1">
    <property type="nucleotide sequence ID" value="NZ_JAWLKA010000022.1"/>
</dbReference>
<reference evidence="4 5" key="1">
    <citation type="submission" date="2023-10" db="EMBL/GenBank/DDBJ databases">
        <title>Development of a sustainable strategy for remediation of hydrocarbon-contaminated territories based on the waste exchange concept.</title>
        <authorList>
            <person name="Krivoruchko A."/>
        </authorList>
    </citation>
    <scope>NUCLEOTIDE SEQUENCE [LARGE SCALE GENOMIC DNA]</scope>
    <source>
        <strain evidence="4 5">IEGM 60</strain>
    </source>
</reference>
<evidence type="ECO:0000256" key="1">
    <source>
        <dbReference type="ARBA" id="ARBA00023002"/>
    </source>
</evidence>
<evidence type="ECO:0000313" key="5">
    <source>
        <dbReference type="Proteomes" id="UP001185737"/>
    </source>
</evidence>
<comment type="caution">
    <text evidence="4">The sequence shown here is derived from an EMBL/GenBank/DDBJ whole genome shotgun (WGS) entry which is preliminary data.</text>
</comment>
<dbReference type="PANTHER" id="PTHR13789">
    <property type="entry name" value="MONOOXYGENASE"/>
    <property type="match status" value="1"/>
</dbReference>
<proteinExistence type="predicted"/>
<feature type="domain" description="FAD-binding" evidence="3">
    <location>
        <begin position="132"/>
        <end position="334"/>
    </location>
</feature>
<protein>
    <submittedName>
        <fullName evidence="4">FAD-dependent monooxygenase</fullName>
    </submittedName>
</protein>
<dbReference type="SUPFAM" id="SSF51905">
    <property type="entry name" value="FAD/NAD(P)-binding domain"/>
    <property type="match status" value="1"/>
</dbReference>
<dbReference type="GO" id="GO:0004497">
    <property type="term" value="F:monooxygenase activity"/>
    <property type="evidence" value="ECO:0007669"/>
    <property type="project" value="UniProtKB-KW"/>
</dbReference>
<dbReference type="InterPro" id="IPR050493">
    <property type="entry name" value="FAD-dep_Monooxygenase_BioMet"/>
</dbReference>
<dbReference type="PANTHER" id="PTHR13789:SF309">
    <property type="entry name" value="PUTATIVE (AFU_ORTHOLOGUE AFUA_6G14510)-RELATED"/>
    <property type="match status" value="1"/>
</dbReference>
<dbReference type="Pfam" id="PF01494">
    <property type="entry name" value="FAD_binding_3"/>
    <property type="match status" value="1"/>
</dbReference>
<dbReference type="InterPro" id="IPR002938">
    <property type="entry name" value="FAD-bd"/>
</dbReference>
<sequence length="615" mass="66280">MPTERRVSVIGGGPGGLFAARLLKRNQPTWTVEVYDRNPEDSVYGFGVGLGGQALTAINGADPDVHDDLVRLGASRDSAQRLTNDSGTSSWSWGGWKSLSISRAKLLASLRHRAEEAGVLVTLESAVTYHDVADADLVIAADGANSATRTQLADEFVPSLRPGRCKTIWLGAHADPPIDTSLFVVRSNDHGLWALHAYPYGDGMATLVIETDESTWMRSGLGEASTAAQTERRADFVSRNYLADLFSDYLNGAELQMSNSHWFTFTMVRNRSWTTRNVALLGDAAHTAHPSIGSGTRMAMEDGIALADAFATEKPIVDALTDYQTTRKPQVERLQAAALPSQRWWETIEDRASLAPALLGMHYISRTGLYPLSRFRRRDPDFAEQVLHDFTRTFPGGSATNPLGTPLRLGKAEVANRWVERQRSGDAPRRPHHTGLHIVILPRGGITPSELGATWRDGAPAGISVDLADADRALQAAASHGMPFIELRLPASSLTGSALDRVQEHALAWSHLGPPDNLGLGLGLSDVPTSPDDPAFTEILAFCEGFSNLGISLVCLSPCADGSEEPVPMALLEIADRIKARSNVPVLLDSYVDPDAAETAIVCGRIDLVTATSSD</sequence>
<dbReference type="Gene3D" id="3.50.50.60">
    <property type="entry name" value="FAD/NAD(P)-binding domain"/>
    <property type="match status" value="1"/>
</dbReference>
<dbReference type="Gene3D" id="3.30.9.20">
    <property type="match status" value="1"/>
</dbReference>
<keyword evidence="1" id="KW-0560">Oxidoreductase</keyword>
<organism evidence="4 5">
    <name type="scientific">Rhodococcus jostii</name>
    <dbReference type="NCBI Taxonomy" id="132919"/>
    <lineage>
        <taxon>Bacteria</taxon>
        <taxon>Bacillati</taxon>
        <taxon>Actinomycetota</taxon>
        <taxon>Actinomycetes</taxon>
        <taxon>Mycobacteriales</taxon>
        <taxon>Nocardiaceae</taxon>
        <taxon>Rhodococcus</taxon>
    </lineage>
</organism>